<gene>
    <name evidence="2" type="ORF">FISHEDRAFT_68735</name>
</gene>
<feature type="region of interest" description="Disordered" evidence="1">
    <location>
        <begin position="70"/>
        <end position="94"/>
    </location>
</feature>
<proteinExistence type="predicted"/>
<dbReference type="EMBL" id="KN881603">
    <property type="protein sequence ID" value="KIY53643.1"/>
    <property type="molecule type" value="Genomic_DNA"/>
</dbReference>
<keyword evidence="3" id="KW-1185">Reference proteome</keyword>
<evidence type="ECO:0000313" key="2">
    <source>
        <dbReference type="EMBL" id="KIY53643.1"/>
    </source>
</evidence>
<feature type="compositionally biased region" description="Polar residues" evidence="1">
    <location>
        <begin position="70"/>
        <end position="79"/>
    </location>
</feature>
<reference evidence="2 3" key="1">
    <citation type="journal article" date="2015" name="Fungal Genet. Biol.">
        <title>Evolution of novel wood decay mechanisms in Agaricales revealed by the genome sequences of Fistulina hepatica and Cylindrobasidium torrendii.</title>
        <authorList>
            <person name="Floudas D."/>
            <person name="Held B.W."/>
            <person name="Riley R."/>
            <person name="Nagy L.G."/>
            <person name="Koehler G."/>
            <person name="Ransdell A.S."/>
            <person name="Younus H."/>
            <person name="Chow J."/>
            <person name="Chiniquy J."/>
            <person name="Lipzen A."/>
            <person name="Tritt A."/>
            <person name="Sun H."/>
            <person name="Haridas S."/>
            <person name="LaButti K."/>
            <person name="Ohm R.A."/>
            <person name="Kues U."/>
            <person name="Blanchette R.A."/>
            <person name="Grigoriev I.V."/>
            <person name="Minto R.E."/>
            <person name="Hibbett D.S."/>
        </authorList>
    </citation>
    <scope>NUCLEOTIDE SEQUENCE [LARGE SCALE GENOMIC DNA]</scope>
    <source>
        <strain evidence="2 3">ATCC 64428</strain>
    </source>
</reference>
<dbReference type="Proteomes" id="UP000054144">
    <property type="component" value="Unassembled WGS sequence"/>
</dbReference>
<evidence type="ECO:0000313" key="3">
    <source>
        <dbReference type="Proteomes" id="UP000054144"/>
    </source>
</evidence>
<accession>A0A0D7AS46</accession>
<feature type="region of interest" description="Disordered" evidence="1">
    <location>
        <begin position="1"/>
        <end position="37"/>
    </location>
</feature>
<feature type="compositionally biased region" description="Basic residues" evidence="1">
    <location>
        <begin position="85"/>
        <end position="94"/>
    </location>
</feature>
<organism evidence="2 3">
    <name type="scientific">Fistulina hepatica ATCC 64428</name>
    <dbReference type="NCBI Taxonomy" id="1128425"/>
    <lineage>
        <taxon>Eukaryota</taxon>
        <taxon>Fungi</taxon>
        <taxon>Dikarya</taxon>
        <taxon>Basidiomycota</taxon>
        <taxon>Agaricomycotina</taxon>
        <taxon>Agaricomycetes</taxon>
        <taxon>Agaricomycetidae</taxon>
        <taxon>Agaricales</taxon>
        <taxon>Fistulinaceae</taxon>
        <taxon>Fistulina</taxon>
    </lineage>
</organism>
<sequence length="94" mass="9789">MVEAAPAATLRKEKYQAAPGATTPLETDRVPPVGTNMTASTTVAGIANSASKQPPIFNATLPSMALLSHPSPQVESVTLSGDHRNGRRIGRPLD</sequence>
<dbReference type="AlphaFoldDB" id="A0A0D7AS46"/>
<evidence type="ECO:0000256" key="1">
    <source>
        <dbReference type="SAM" id="MobiDB-lite"/>
    </source>
</evidence>
<name>A0A0D7AS46_9AGAR</name>
<protein>
    <submittedName>
        <fullName evidence="2">Uncharacterized protein</fullName>
    </submittedName>
</protein>